<feature type="signal peptide" evidence="2">
    <location>
        <begin position="1"/>
        <end position="24"/>
    </location>
</feature>
<name>A0ABN2DQ08_9ACTN</name>
<evidence type="ECO:0000313" key="4">
    <source>
        <dbReference type="Proteomes" id="UP001500393"/>
    </source>
</evidence>
<comment type="caution">
    <text evidence="3">The sequence shown here is derived from an EMBL/GenBank/DDBJ whole genome shotgun (WGS) entry which is preliminary data.</text>
</comment>
<sequence length="141" mass="14505">MRAYWTMRLLPVVLALAVSVGLLATVAHSPDHGAGDHPAVSAVAGGHHCSAAPAVGQSDPMGHEAIPVLDPASDSGGHSNVALCLAALLVVIGGLLAGLRLLVSSAPKWLMRRPSPLRVRLESISAVLQAPDVVRLSRLLI</sequence>
<gene>
    <name evidence="3" type="ORF">GCM10009789_38440</name>
</gene>
<evidence type="ECO:0000256" key="1">
    <source>
        <dbReference type="SAM" id="Phobius"/>
    </source>
</evidence>
<dbReference type="RefSeq" id="WP_344215701.1">
    <property type="nucleotide sequence ID" value="NZ_BAAAOS010000020.1"/>
</dbReference>
<dbReference type="Proteomes" id="UP001500393">
    <property type="component" value="Unassembled WGS sequence"/>
</dbReference>
<protein>
    <submittedName>
        <fullName evidence="3">Uncharacterized protein</fullName>
    </submittedName>
</protein>
<evidence type="ECO:0000256" key="2">
    <source>
        <dbReference type="SAM" id="SignalP"/>
    </source>
</evidence>
<organism evidence="3 4">
    <name type="scientific">Kribbella sancticallisti</name>
    <dbReference type="NCBI Taxonomy" id="460087"/>
    <lineage>
        <taxon>Bacteria</taxon>
        <taxon>Bacillati</taxon>
        <taxon>Actinomycetota</taxon>
        <taxon>Actinomycetes</taxon>
        <taxon>Propionibacteriales</taxon>
        <taxon>Kribbellaceae</taxon>
        <taxon>Kribbella</taxon>
    </lineage>
</organism>
<feature type="chain" id="PRO_5046374213" evidence="2">
    <location>
        <begin position="25"/>
        <end position="141"/>
    </location>
</feature>
<reference evidence="3 4" key="1">
    <citation type="journal article" date="2019" name="Int. J. Syst. Evol. Microbiol.">
        <title>The Global Catalogue of Microorganisms (GCM) 10K type strain sequencing project: providing services to taxonomists for standard genome sequencing and annotation.</title>
        <authorList>
            <consortium name="The Broad Institute Genomics Platform"/>
            <consortium name="The Broad Institute Genome Sequencing Center for Infectious Disease"/>
            <person name="Wu L."/>
            <person name="Ma J."/>
        </authorList>
    </citation>
    <scope>NUCLEOTIDE SEQUENCE [LARGE SCALE GENOMIC DNA]</scope>
    <source>
        <strain evidence="3 4">JCM 14969</strain>
    </source>
</reference>
<accession>A0ABN2DQ08</accession>
<keyword evidence="1" id="KW-1133">Transmembrane helix</keyword>
<evidence type="ECO:0000313" key="3">
    <source>
        <dbReference type="EMBL" id="GAA1580882.1"/>
    </source>
</evidence>
<keyword evidence="1" id="KW-0472">Membrane</keyword>
<proteinExistence type="predicted"/>
<keyword evidence="1" id="KW-0812">Transmembrane</keyword>
<keyword evidence="4" id="KW-1185">Reference proteome</keyword>
<dbReference type="EMBL" id="BAAAOS010000020">
    <property type="protein sequence ID" value="GAA1580882.1"/>
    <property type="molecule type" value="Genomic_DNA"/>
</dbReference>
<keyword evidence="2" id="KW-0732">Signal</keyword>
<feature type="transmembrane region" description="Helical" evidence="1">
    <location>
        <begin position="80"/>
        <end position="103"/>
    </location>
</feature>